<dbReference type="GO" id="GO:0005524">
    <property type="term" value="F:ATP binding"/>
    <property type="evidence" value="ECO:0007669"/>
    <property type="project" value="UniProtKB-KW"/>
</dbReference>
<organism evidence="5 6">
    <name type="scientific">Oceanivirga miroungae</name>
    <dbReference type="NCBI Taxonomy" id="1130046"/>
    <lineage>
        <taxon>Bacteria</taxon>
        <taxon>Fusobacteriati</taxon>
        <taxon>Fusobacteriota</taxon>
        <taxon>Fusobacteriia</taxon>
        <taxon>Fusobacteriales</taxon>
        <taxon>Leptotrichiaceae</taxon>
        <taxon>Oceanivirga</taxon>
    </lineage>
</organism>
<keyword evidence="3" id="KW-0067">ATP-binding</keyword>
<dbReference type="GO" id="GO:0016887">
    <property type="term" value="F:ATP hydrolysis activity"/>
    <property type="evidence" value="ECO:0007669"/>
    <property type="project" value="InterPro"/>
</dbReference>
<evidence type="ECO:0000313" key="6">
    <source>
        <dbReference type="Proteomes" id="UP000419017"/>
    </source>
</evidence>
<gene>
    <name evidence="5" type="ORF">OMES3154_00359</name>
</gene>
<dbReference type="GO" id="GO:0006261">
    <property type="term" value="P:DNA-templated DNA replication"/>
    <property type="evidence" value="ECO:0007669"/>
    <property type="project" value="TreeGrafter"/>
</dbReference>
<comment type="similarity">
    <text evidence="1">Belongs to the AAA ATPase family. RarA/MGS1/WRNIP1 subfamily.</text>
</comment>
<dbReference type="GO" id="GO:0000731">
    <property type="term" value="P:DNA synthesis involved in DNA repair"/>
    <property type="evidence" value="ECO:0007669"/>
    <property type="project" value="TreeGrafter"/>
</dbReference>
<proteinExistence type="inferred from homology"/>
<dbReference type="Pfam" id="PF16193">
    <property type="entry name" value="AAA_assoc_2"/>
    <property type="match status" value="1"/>
</dbReference>
<evidence type="ECO:0000256" key="3">
    <source>
        <dbReference type="ARBA" id="ARBA00022840"/>
    </source>
</evidence>
<dbReference type="GO" id="GO:0017116">
    <property type="term" value="F:single-stranded DNA helicase activity"/>
    <property type="evidence" value="ECO:0007669"/>
    <property type="project" value="TreeGrafter"/>
</dbReference>
<dbReference type="InterPro" id="IPR021886">
    <property type="entry name" value="MgsA_C"/>
</dbReference>
<dbReference type="Pfam" id="PF00004">
    <property type="entry name" value="AAA"/>
    <property type="match status" value="1"/>
</dbReference>
<dbReference type="SUPFAM" id="SSF52540">
    <property type="entry name" value="P-loop containing nucleoside triphosphate hydrolases"/>
    <property type="match status" value="1"/>
</dbReference>
<dbReference type="PANTHER" id="PTHR13779:SF7">
    <property type="entry name" value="ATPASE WRNIP1"/>
    <property type="match status" value="1"/>
</dbReference>
<dbReference type="PANTHER" id="PTHR13779">
    <property type="entry name" value="WERNER HELICASE-INTERACTING PROTEIN 1 FAMILY MEMBER"/>
    <property type="match status" value="1"/>
</dbReference>
<dbReference type="FunFam" id="1.20.272.10:FF:000001">
    <property type="entry name" value="Putative AAA family ATPase"/>
    <property type="match status" value="1"/>
</dbReference>
<dbReference type="CDD" id="cd00009">
    <property type="entry name" value="AAA"/>
    <property type="match status" value="1"/>
</dbReference>
<evidence type="ECO:0000259" key="4">
    <source>
        <dbReference type="SMART" id="SM00382"/>
    </source>
</evidence>
<dbReference type="InterPro" id="IPR051314">
    <property type="entry name" value="AAA_ATPase_RarA/MGS1/WRNIP1"/>
</dbReference>
<dbReference type="InterPro" id="IPR008921">
    <property type="entry name" value="DNA_pol3_clamp-load_cplx_C"/>
</dbReference>
<accession>A0A6I8M9U8</accession>
<dbReference type="CDD" id="cd18139">
    <property type="entry name" value="HLD_clamp_RarA"/>
    <property type="match status" value="1"/>
</dbReference>
<dbReference type="SMART" id="SM00382">
    <property type="entry name" value="AAA"/>
    <property type="match status" value="1"/>
</dbReference>
<dbReference type="Gene3D" id="1.20.272.10">
    <property type="match status" value="1"/>
</dbReference>
<dbReference type="RefSeq" id="WP_156683102.1">
    <property type="nucleotide sequence ID" value="NZ_CABWIB010000001.1"/>
</dbReference>
<protein>
    <submittedName>
        <fullName evidence="5">Recombination factor protein RarA</fullName>
    </submittedName>
</protein>
<dbReference type="GO" id="GO:0008047">
    <property type="term" value="F:enzyme activator activity"/>
    <property type="evidence" value="ECO:0007669"/>
    <property type="project" value="TreeGrafter"/>
</dbReference>
<keyword evidence="2" id="KW-0547">Nucleotide-binding</keyword>
<dbReference type="InterPro" id="IPR027417">
    <property type="entry name" value="P-loop_NTPase"/>
</dbReference>
<dbReference type="InterPro" id="IPR003593">
    <property type="entry name" value="AAA+_ATPase"/>
</dbReference>
<dbReference type="Pfam" id="PF12002">
    <property type="entry name" value="MgsA_C"/>
    <property type="match status" value="1"/>
</dbReference>
<name>A0A6I8M9U8_9FUSO</name>
<sequence length="404" mass="46363">MQQLGIYANEDKKPLAFSSRPENLDDFYGQEKSLAIIKKMLEKKELVNLVIYGPSGVGKTTIARIIAKKMNYNFEYLNATKVGTNSIKELSNRARDLKNLNGTKTILLFDEIHRFNKAQQDSLLEDLEEQNLILIATTTENPYYALNKAILSRCIVVEFKKLDDDSIRKIVRNVSEKNGIKIDDKTLDYITHISQGDARYSLNILELIQKTDLESVKNGIEIQNRYSVSDKYDRISAMIKSIRGSDVDASIYWLASMLVSNEDPMYIARRLVISASEDIGLANPNALNMAVSCMNAVEKIGMPEARIILSECITYLALSPKSNSTYLAINKAMEDIMQNGCQEVPFHLTKNGKDSYLYPHSYDNHYIKQDYMKKKKKYYDYDNNKYEIGFMQYWKKVKGENDRE</sequence>
<dbReference type="AlphaFoldDB" id="A0A6I8M9U8"/>
<evidence type="ECO:0000313" key="5">
    <source>
        <dbReference type="EMBL" id="VWL85077.1"/>
    </source>
</evidence>
<dbReference type="InterPro" id="IPR003959">
    <property type="entry name" value="ATPase_AAA_core"/>
</dbReference>
<evidence type="ECO:0000256" key="1">
    <source>
        <dbReference type="ARBA" id="ARBA00008959"/>
    </source>
</evidence>
<feature type="domain" description="AAA+ ATPase" evidence="4">
    <location>
        <begin position="45"/>
        <end position="163"/>
    </location>
</feature>
<dbReference type="Gene3D" id="3.40.50.300">
    <property type="entry name" value="P-loop containing nucleotide triphosphate hydrolases"/>
    <property type="match status" value="1"/>
</dbReference>
<keyword evidence="6" id="KW-1185">Reference proteome</keyword>
<dbReference type="Gene3D" id="1.10.3710.10">
    <property type="entry name" value="DNA polymerase III clamp loader subunits, C-terminal domain"/>
    <property type="match status" value="1"/>
</dbReference>
<dbReference type="Gene3D" id="1.10.8.60">
    <property type="match status" value="1"/>
</dbReference>
<dbReference type="SUPFAM" id="SSF48019">
    <property type="entry name" value="post-AAA+ oligomerization domain-like"/>
    <property type="match status" value="1"/>
</dbReference>
<dbReference type="InterPro" id="IPR032423">
    <property type="entry name" value="AAA_assoc_2"/>
</dbReference>
<evidence type="ECO:0000256" key="2">
    <source>
        <dbReference type="ARBA" id="ARBA00022741"/>
    </source>
</evidence>
<dbReference type="GO" id="GO:0003677">
    <property type="term" value="F:DNA binding"/>
    <property type="evidence" value="ECO:0007669"/>
    <property type="project" value="InterPro"/>
</dbReference>
<reference evidence="5 6" key="1">
    <citation type="submission" date="2019-10" db="EMBL/GenBank/DDBJ databases">
        <authorList>
            <person name="Blom J."/>
        </authorList>
    </citation>
    <scope>NUCLEOTIDE SEQUENCE [LARGE SCALE GENOMIC DNA]</scope>
    <source>
        <strain evidence="5 6">ES3154-GLU</strain>
    </source>
</reference>
<dbReference type="Proteomes" id="UP000419017">
    <property type="component" value="Unassembled WGS sequence"/>
</dbReference>
<dbReference type="EMBL" id="CABWIB010000001">
    <property type="protein sequence ID" value="VWL85077.1"/>
    <property type="molecule type" value="Genomic_DNA"/>
</dbReference>